<dbReference type="KEGG" id="ess:ATZ33_11565"/>
<evidence type="ECO:0000256" key="1">
    <source>
        <dbReference type="ARBA" id="ARBA00023125"/>
    </source>
</evidence>
<dbReference type="Proteomes" id="UP000065511">
    <property type="component" value="Chromosome"/>
</dbReference>
<sequence>MKIIGYARTTITDNDLDAQIKVLSDYGCDQIYHESFDITNDEQLISELEPVLNGLEKGDTLVICRLNRLGRSTRQLTELTQKFKGTGIHLVSLDEEIDTRHPMGEIYFKLMNGLATMECDLIKERTLVGLDNARKKGKIGGRPKIDARTVKKIRHLYHEKKETIQSVSSKCNVSVGTCYKYINLPEADVAGISQK</sequence>
<dbReference type="RefSeq" id="WP_071878736.1">
    <property type="nucleotide sequence ID" value="NZ_JXLC01000024.1"/>
</dbReference>
<dbReference type="InterPro" id="IPR006119">
    <property type="entry name" value="Resolv_N"/>
</dbReference>
<dbReference type="CDD" id="cd03768">
    <property type="entry name" value="SR_ResInv"/>
    <property type="match status" value="1"/>
</dbReference>
<dbReference type="Pfam" id="PF00239">
    <property type="entry name" value="Resolvase"/>
    <property type="match status" value="1"/>
</dbReference>
<dbReference type="Proteomes" id="UP000183039">
    <property type="component" value="Unassembled WGS sequence"/>
</dbReference>
<dbReference type="GO" id="GO:0003677">
    <property type="term" value="F:DNA binding"/>
    <property type="evidence" value="ECO:0007669"/>
    <property type="project" value="UniProtKB-KW"/>
</dbReference>
<dbReference type="PANTHER" id="PTHR30461:SF2">
    <property type="entry name" value="SERINE RECOMBINASE PINE-RELATED"/>
    <property type="match status" value="1"/>
</dbReference>
<dbReference type="OrthoDB" id="9797501at2"/>
<evidence type="ECO:0000313" key="4">
    <source>
        <dbReference type="EMBL" id="ALS01996.1"/>
    </source>
</evidence>
<name>A0A0S3KCJ8_9ENTE</name>
<dbReference type="Gene3D" id="3.40.50.1390">
    <property type="entry name" value="Resolvase, N-terminal catalytic domain"/>
    <property type="match status" value="1"/>
</dbReference>
<dbReference type="InterPro" id="IPR050639">
    <property type="entry name" value="SSR_resolvase"/>
</dbReference>
<dbReference type="PROSITE" id="PS51736">
    <property type="entry name" value="RECOMBINASES_3"/>
    <property type="match status" value="1"/>
</dbReference>
<reference evidence="5 7" key="1">
    <citation type="submission" date="2014-12" db="EMBL/GenBank/DDBJ databases">
        <title>Draft genome sequences of 29 type strains of Enterococci.</title>
        <authorList>
            <person name="Zhong Z."/>
            <person name="Sun Z."/>
            <person name="Liu W."/>
            <person name="Zhang W."/>
            <person name="Zhang H."/>
        </authorList>
    </citation>
    <scope>NUCLEOTIDE SEQUENCE [LARGE SCALE GENOMIC DNA]</scope>
    <source>
        <strain evidence="5 7">DSM 22801</strain>
    </source>
</reference>
<keyword evidence="2" id="KW-0233">DNA recombination</keyword>
<feature type="domain" description="Resolvase/invertase-type recombinase catalytic" evidence="3">
    <location>
        <begin position="2"/>
        <end position="137"/>
    </location>
</feature>
<dbReference type="SMART" id="SM00857">
    <property type="entry name" value="Resolvase"/>
    <property type="match status" value="1"/>
</dbReference>
<dbReference type="GO" id="GO:0000150">
    <property type="term" value="F:DNA strand exchange activity"/>
    <property type="evidence" value="ECO:0007669"/>
    <property type="project" value="InterPro"/>
</dbReference>
<protein>
    <submittedName>
        <fullName evidence="5">Resolvase</fullName>
    </submittedName>
</protein>
<reference evidence="4 6" key="2">
    <citation type="submission" date="2015-12" db="EMBL/GenBank/DDBJ databases">
        <authorList>
            <person name="Lauer A."/>
            <person name="Humrighouse B."/>
            <person name="Loparev V."/>
            <person name="Shewmaker P.L."/>
            <person name="Whitney A.M."/>
            <person name="McLaughlin R.W."/>
        </authorList>
    </citation>
    <scope>NUCLEOTIDE SEQUENCE [LARGE SCALE GENOMIC DNA]</scope>
    <source>
        <strain evidence="4 6">LMG 23085</strain>
    </source>
</reference>
<dbReference type="PANTHER" id="PTHR30461">
    <property type="entry name" value="DNA-INVERTASE FROM LAMBDOID PROPHAGE"/>
    <property type="match status" value="1"/>
</dbReference>
<organism evidence="5 7">
    <name type="scientific">Enterococcus silesiacus</name>
    <dbReference type="NCBI Taxonomy" id="332949"/>
    <lineage>
        <taxon>Bacteria</taxon>
        <taxon>Bacillati</taxon>
        <taxon>Bacillota</taxon>
        <taxon>Bacilli</taxon>
        <taxon>Lactobacillales</taxon>
        <taxon>Enterococcaceae</taxon>
        <taxon>Enterococcus</taxon>
    </lineage>
</organism>
<accession>A0A0S3KCJ8</accession>
<keyword evidence="6" id="KW-1185">Reference proteome</keyword>
<dbReference type="AlphaFoldDB" id="A0A0S3KCJ8"/>
<keyword evidence="1" id="KW-0238">DNA-binding</keyword>
<gene>
    <name evidence="4" type="ORF">ATZ33_11565</name>
    <name evidence="5" type="ORF">RV15_GL001738</name>
</gene>
<proteinExistence type="predicted"/>
<evidence type="ECO:0000313" key="6">
    <source>
        <dbReference type="Proteomes" id="UP000065511"/>
    </source>
</evidence>
<evidence type="ECO:0000256" key="2">
    <source>
        <dbReference type="ARBA" id="ARBA00023172"/>
    </source>
</evidence>
<dbReference type="EMBL" id="CP013614">
    <property type="protein sequence ID" value="ALS01996.1"/>
    <property type="molecule type" value="Genomic_DNA"/>
</dbReference>
<dbReference type="SUPFAM" id="SSF53041">
    <property type="entry name" value="Resolvase-like"/>
    <property type="match status" value="1"/>
</dbReference>
<dbReference type="InterPro" id="IPR036162">
    <property type="entry name" value="Resolvase-like_N_sf"/>
</dbReference>
<evidence type="ECO:0000313" key="7">
    <source>
        <dbReference type="Proteomes" id="UP000183039"/>
    </source>
</evidence>
<evidence type="ECO:0000313" key="5">
    <source>
        <dbReference type="EMBL" id="OJG89002.1"/>
    </source>
</evidence>
<dbReference type="EMBL" id="JXLC01000024">
    <property type="protein sequence ID" value="OJG89002.1"/>
    <property type="molecule type" value="Genomic_DNA"/>
</dbReference>
<evidence type="ECO:0000259" key="3">
    <source>
        <dbReference type="PROSITE" id="PS51736"/>
    </source>
</evidence>